<sequence length="123" mass="13652">MTSNLGAEHLISGLSGKCTMQVARDRVMQEVARLKMKDVASRLAERGIALAVYGARPIRRWLEKNVVSELAMMYIKEKIDENTTVYIDVGPKGSDLSYRVEKNGEIVNAETGVKSDILIQIPT</sequence>
<proteinExistence type="predicted"/>
<dbReference type="SMART" id="SM01086">
    <property type="entry name" value="ClpB_D2-small"/>
    <property type="match status" value="1"/>
</dbReference>
<dbReference type="Pfam" id="PF10431">
    <property type="entry name" value="ClpB_D2-small"/>
    <property type="match status" value="1"/>
</dbReference>
<dbReference type="Gramene" id="rna42862">
    <property type="protein sequence ID" value="RHN48175.1"/>
    <property type="gene ID" value="gene42862"/>
</dbReference>
<feature type="domain" description="Clp ATPase C-terminal" evidence="3">
    <location>
        <begin position="14"/>
        <end position="98"/>
    </location>
</feature>
<dbReference type="InterPro" id="IPR019489">
    <property type="entry name" value="Clp_ATPase_C"/>
</dbReference>
<evidence type="ECO:0000256" key="1">
    <source>
        <dbReference type="ARBA" id="ARBA00022741"/>
    </source>
</evidence>
<keyword evidence="1" id="KW-0547">Nucleotide-binding</keyword>
<organism evidence="4 5">
    <name type="scientific">Medicago truncatula</name>
    <name type="common">Barrel medic</name>
    <name type="synonym">Medicago tribuloides</name>
    <dbReference type="NCBI Taxonomy" id="3880"/>
    <lineage>
        <taxon>Eukaryota</taxon>
        <taxon>Viridiplantae</taxon>
        <taxon>Streptophyta</taxon>
        <taxon>Embryophyta</taxon>
        <taxon>Tracheophyta</taxon>
        <taxon>Spermatophyta</taxon>
        <taxon>Magnoliopsida</taxon>
        <taxon>eudicotyledons</taxon>
        <taxon>Gunneridae</taxon>
        <taxon>Pentapetalae</taxon>
        <taxon>rosids</taxon>
        <taxon>fabids</taxon>
        <taxon>Fabales</taxon>
        <taxon>Fabaceae</taxon>
        <taxon>Papilionoideae</taxon>
        <taxon>50 kb inversion clade</taxon>
        <taxon>NPAAA clade</taxon>
        <taxon>Hologalegina</taxon>
        <taxon>IRL clade</taxon>
        <taxon>Trifolieae</taxon>
        <taxon>Medicago</taxon>
    </lineage>
</organism>
<keyword evidence="2" id="KW-0067">ATP-binding</keyword>
<evidence type="ECO:0000259" key="3">
    <source>
        <dbReference type="SMART" id="SM01086"/>
    </source>
</evidence>
<dbReference type="Proteomes" id="UP000265566">
    <property type="component" value="Chromosome 7"/>
</dbReference>
<dbReference type="PANTHER" id="PTHR11638:SF18">
    <property type="entry name" value="HEAT SHOCK PROTEIN 104"/>
    <property type="match status" value="1"/>
</dbReference>
<dbReference type="GO" id="GO:0005524">
    <property type="term" value="F:ATP binding"/>
    <property type="evidence" value="ECO:0007669"/>
    <property type="project" value="UniProtKB-KW"/>
</dbReference>
<protein>
    <submittedName>
        <fullName evidence="4">Putative Clp ATPase</fullName>
    </submittedName>
</protein>
<accession>A0A396HAC4</accession>
<comment type="caution">
    <text evidence="4">The sequence shown here is derived from an EMBL/GenBank/DDBJ whole genome shotgun (WGS) entry which is preliminary data.</text>
</comment>
<name>A0A396HAC4_MEDTR</name>
<dbReference type="EMBL" id="PSQE01000007">
    <property type="protein sequence ID" value="RHN48175.1"/>
    <property type="molecule type" value="Genomic_DNA"/>
</dbReference>
<dbReference type="AlphaFoldDB" id="A0A396HAC4"/>
<evidence type="ECO:0000313" key="5">
    <source>
        <dbReference type="Proteomes" id="UP000265566"/>
    </source>
</evidence>
<dbReference type="InterPro" id="IPR050130">
    <property type="entry name" value="ClpA_ClpB"/>
</dbReference>
<dbReference type="PANTHER" id="PTHR11638">
    <property type="entry name" value="ATP-DEPENDENT CLP PROTEASE"/>
    <property type="match status" value="1"/>
</dbReference>
<evidence type="ECO:0000313" key="4">
    <source>
        <dbReference type="EMBL" id="RHN48175.1"/>
    </source>
</evidence>
<evidence type="ECO:0000256" key="2">
    <source>
        <dbReference type="ARBA" id="ARBA00022840"/>
    </source>
</evidence>
<reference evidence="5" key="1">
    <citation type="journal article" date="2018" name="Nat. Plants">
        <title>Whole-genome landscape of Medicago truncatula symbiotic genes.</title>
        <authorList>
            <person name="Pecrix Y."/>
            <person name="Staton S.E."/>
            <person name="Sallet E."/>
            <person name="Lelandais-Briere C."/>
            <person name="Moreau S."/>
            <person name="Carrere S."/>
            <person name="Blein T."/>
            <person name="Jardinaud M.F."/>
            <person name="Latrasse D."/>
            <person name="Zouine M."/>
            <person name="Zahm M."/>
            <person name="Kreplak J."/>
            <person name="Mayjonade B."/>
            <person name="Satge C."/>
            <person name="Perez M."/>
            <person name="Cauet S."/>
            <person name="Marande W."/>
            <person name="Chantry-Darmon C."/>
            <person name="Lopez-Roques C."/>
            <person name="Bouchez O."/>
            <person name="Berard A."/>
            <person name="Debelle F."/>
            <person name="Munos S."/>
            <person name="Bendahmane A."/>
            <person name="Berges H."/>
            <person name="Niebel A."/>
            <person name="Buitink J."/>
            <person name="Frugier F."/>
            <person name="Benhamed M."/>
            <person name="Crespi M."/>
            <person name="Gouzy J."/>
            <person name="Gamas P."/>
        </authorList>
    </citation>
    <scope>NUCLEOTIDE SEQUENCE [LARGE SCALE GENOMIC DNA]</scope>
    <source>
        <strain evidence="5">cv. Jemalong A17</strain>
    </source>
</reference>
<dbReference type="Gene3D" id="1.10.8.60">
    <property type="match status" value="1"/>
</dbReference>
<gene>
    <name evidence="4" type="ORF">MtrunA17_Chr7g0260941</name>
</gene>